<feature type="compositionally biased region" description="Basic and acidic residues" evidence="1">
    <location>
        <begin position="343"/>
        <end position="375"/>
    </location>
</feature>
<feature type="region of interest" description="Disordered" evidence="1">
    <location>
        <begin position="415"/>
        <end position="436"/>
    </location>
</feature>
<dbReference type="Gene3D" id="1.10.287.110">
    <property type="entry name" value="DnaJ domain"/>
    <property type="match status" value="1"/>
</dbReference>
<dbReference type="PROSITE" id="PS50076">
    <property type="entry name" value="DNAJ_2"/>
    <property type="match status" value="1"/>
</dbReference>
<evidence type="ECO:0000313" key="3">
    <source>
        <dbReference type="EMBL" id="KAE8678607.1"/>
    </source>
</evidence>
<dbReference type="GO" id="GO:0032259">
    <property type="term" value="P:methylation"/>
    <property type="evidence" value="ECO:0007669"/>
    <property type="project" value="UniProtKB-KW"/>
</dbReference>
<organism evidence="3 4">
    <name type="scientific">Hibiscus syriacus</name>
    <name type="common">Rose of Sharon</name>
    <dbReference type="NCBI Taxonomy" id="106335"/>
    <lineage>
        <taxon>Eukaryota</taxon>
        <taxon>Viridiplantae</taxon>
        <taxon>Streptophyta</taxon>
        <taxon>Embryophyta</taxon>
        <taxon>Tracheophyta</taxon>
        <taxon>Spermatophyta</taxon>
        <taxon>Magnoliopsida</taxon>
        <taxon>eudicotyledons</taxon>
        <taxon>Gunneridae</taxon>
        <taxon>Pentapetalae</taxon>
        <taxon>rosids</taxon>
        <taxon>malvids</taxon>
        <taxon>Malvales</taxon>
        <taxon>Malvaceae</taxon>
        <taxon>Malvoideae</taxon>
        <taxon>Hibiscus</taxon>
    </lineage>
</organism>
<dbReference type="InterPro" id="IPR001623">
    <property type="entry name" value="DnaJ_domain"/>
</dbReference>
<feature type="domain" description="J" evidence="2">
    <location>
        <begin position="68"/>
        <end position="132"/>
    </location>
</feature>
<dbReference type="Pfam" id="PF00226">
    <property type="entry name" value="DnaJ"/>
    <property type="match status" value="1"/>
</dbReference>
<dbReference type="SUPFAM" id="SSF46565">
    <property type="entry name" value="Chaperone J-domain"/>
    <property type="match status" value="1"/>
</dbReference>
<dbReference type="InterPro" id="IPR056988">
    <property type="entry name" value="Zn_ribbon_pln"/>
</dbReference>
<dbReference type="Pfam" id="PF11926">
    <property type="entry name" value="DUF3444"/>
    <property type="match status" value="1"/>
</dbReference>
<name>A0A6A2YKE4_HIBSY</name>
<dbReference type="PANTHER" id="PTHR44137">
    <property type="entry name" value="BNAC03G44070D PROTEIN"/>
    <property type="match status" value="1"/>
</dbReference>
<dbReference type="InterPro" id="IPR024593">
    <property type="entry name" value="DUF3444"/>
</dbReference>
<dbReference type="OrthoDB" id="66964at2759"/>
<dbReference type="SMART" id="SM00271">
    <property type="entry name" value="DnaJ"/>
    <property type="match status" value="1"/>
</dbReference>
<dbReference type="InterPro" id="IPR036869">
    <property type="entry name" value="J_dom_sf"/>
</dbReference>
<feature type="region of interest" description="Disordered" evidence="1">
    <location>
        <begin position="329"/>
        <end position="399"/>
    </location>
</feature>
<evidence type="ECO:0000256" key="1">
    <source>
        <dbReference type="SAM" id="MobiDB-lite"/>
    </source>
</evidence>
<dbReference type="PANTHER" id="PTHR44137:SF24">
    <property type="entry name" value="DNAJ HEAT SHOCK N-TERMINAL DOMAIN-CONTAINING PROTEIN"/>
    <property type="match status" value="1"/>
</dbReference>
<sequence>MATDPDVEQEAHRLKAVAETKYKNSNLKSALKHAKKAHRLCPNLEGISSMLTAFKILQMASEPNATPDWYKILQVEPFSHINSIKKQYRKLALILHPDKNQFLGCEEAFKLVGEGFRIFSDKIRRKEYDMKLRIRIQEESVVGLEGNGGVDETFWTACSRCRLLHKFERKYLGHNLVCPTCKKSFLAVEVHGEGGDGHGESTEEEDVLASTVSERLKRKMVEKMDGPGDDGLEGAKGSGETIVSVGLRKKASGEILKEKASSDVEEEADVCEWGVGRLRSRGSRRTRTVGQILARPVAAKVGDDEMAERPKSKRVKVVEETMTLAEMQLEMKRKVNQRKANTNRKEKVKDVGNKEKEREGHEPKQDSISKNEKPKASGKNTDFEIDNQGPSQASVNVGIMTRSTKKISVDLEAKTQEGVKKNQNSEMKKQGTSRKRVNLDIEKCRDSKSRDMEIVAVEDSDFYDFDKDRSEKYFKKGQVWAIYDDDDGMPRNYGLIEEVFSVNPFEVTMSWLDFQNNGDDRLMGWERMGFRICCGRFKVGRKSSKNTLDIFSHMVESERAAKEFYRIYPRKGSVWAVYNEAKLGAGARNLSSRDKHCYDIVMLLTTYSDIHGLSMAYLEKVDGFKTIFKRQEIGCQAIRWLEKDDIRLFSHQIPARKLSSDDVPDHLKDCWELDPASLPPDLLAVGR</sequence>
<reference evidence="3" key="1">
    <citation type="submission" date="2019-09" db="EMBL/GenBank/DDBJ databases">
        <title>Draft genome information of white flower Hibiscus syriacus.</title>
        <authorList>
            <person name="Kim Y.-M."/>
        </authorList>
    </citation>
    <scope>NUCLEOTIDE SEQUENCE [LARGE SCALE GENOMIC DNA]</scope>
    <source>
        <strain evidence="3">YM2019G1</strain>
    </source>
</reference>
<evidence type="ECO:0000313" key="4">
    <source>
        <dbReference type="Proteomes" id="UP000436088"/>
    </source>
</evidence>
<keyword evidence="4" id="KW-1185">Reference proteome</keyword>
<proteinExistence type="predicted"/>
<comment type="caution">
    <text evidence="3">The sequence shown here is derived from an EMBL/GenBank/DDBJ whole genome shotgun (WGS) entry which is preliminary data.</text>
</comment>
<gene>
    <name evidence="3" type="ORF">F3Y22_tig00111403pilonHSYRG00146</name>
</gene>
<dbReference type="Pfam" id="PF23551">
    <property type="entry name" value="Zn_ribbon_20"/>
    <property type="match status" value="1"/>
</dbReference>
<dbReference type="PRINTS" id="PR00625">
    <property type="entry name" value="JDOMAIN"/>
</dbReference>
<dbReference type="GO" id="GO:0008168">
    <property type="term" value="F:methyltransferase activity"/>
    <property type="evidence" value="ECO:0007669"/>
    <property type="project" value="UniProtKB-KW"/>
</dbReference>
<protein>
    <submittedName>
        <fullName evidence="3">DNA (Cytosine-5)-methyltransferase CMT2-like</fullName>
    </submittedName>
</protein>
<dbReference type="CDD" id="cd06257">
    <property type="entry name" value="DnaJ"/>
    <property type="match status" value="1"/>
</dbReference>
<dbReference type="AlphaFoldDB" id="A0A6A2YKE4"/>
<evidence type="ECO:0000259" key="2">
    <source>
        <dbReference type="PROSITE" id="PS50076"/>
    </source>
</evidence>
<accession>A0A6A2YKE4</accession>
<dbReference type="EMBL" id="VEPZ02001332">
    <property type="protein sequence ID" value="KAE8678607.1"/>
    <property type="molecule type" value="Genomic_DNA"/>
</dbReference>
<dbReference type="Proteomes" id="UP000436088">
    <property type="component" value="Unassembled WGS sequence"/>
</dbReference>